<evidence type="ECO:0000313" key="4">
    <source>
        <dbReference type="EMBL" id="RDW57762.1"/>
    </source>
</evidence>
<accession>A0A3D8Q7G0</accession>
<feature type="chain" id="PRO_5017727775" evidence="3">
    <location>
        <begin position="21"/>
        <end position="694"/>
    </location>
</feature>
<evidence type="ECO:0000313" key="5">
    <source>
        <dbReference type="Proteomes" id="UP000256328"/>
    </source>
</evidence>
<keyword evidence="2" id="KW-0812">Transmembrane</keyword>
<organism evidence="4 5">
    <name type="scientific">Coleophoma crateriformis</name>
    <dbReference type="NCBI Taxonomy" id="565419"/>
    <lineage>
        <taxon>Eukaryota</taxon>
        <taxon>Fungi</taxon>
        <taxon>Dikarya</taxon>
        <taxon>Ascomycota</taxon>
        <taxon>Pezizomycotina</taxon>
        <taxon>Leotiomycetes</taxon>
        <taxon>Helotiales</taxon>
        <taxon>Dermateaceae</taxon>
        <taxon>Coleophoma</taxon>
    </lineage>
</organism>
<gene>
    <name evidence="4" type="ORF">BP5796_12563</name>
</gene>
<dbReference type="EMBL" id="PDLN01000022">
    <property type="protein sequence ID" value="RDW57762.1"/>
    <property type="molecule type" value="Genomic_DNA"/>
</dbReference>
<evidence type="ECO:0000256" key="3">
    <source>
        <dbReference type="SAM" id="SignalP"/>
    </source>
</evidence>
<reference evidence="4 5" key="1">
    <citation type="journal article" date="2018" name="IMA Fungus">
        <title>IMA Genome-F 9: Draft genome sequence of Annulohypoxylon stygium, Aspergillus mulundensis, Berkeleyomyces basicola (syn. Thielaviopsis basicola), Ceratocystis smalleyi, two Cercospora beticola strains, Coleophoma cylindrospora, Fusarium fracticaudum, Phialophora cf. hyalina, and Morchella septimelata.</title>
        <authorList>
            <person name="Wingfield B.D."/>
            <person name="Bills G.F."/>
            <person name="Dong Y."/>
            <person name="Huang W."/>
            <person name="Nel W.J."/>
            <person name="Swalarsk-Parry B.S."/>
            <person name="Vaghefi N."/>
            <person name="Wilken P.M."/>
            <person name="An Z."/>
            <person name="de Beer Z.W."/>
            <person name="De Vos L."/>
            <person name="Chen L."/>
            <person name="Duong T.A."/>
            <person name="Gao Y."/>
            <person name="Hammerbacher A."/>
            <person name="Kikkert J.R."/>
            <person name="Li Y."/>
            <person name="Li H."/>
            <person name="Li K."/>
            <person name="Li Q."/>
            <person name="Liu X."/>
            <person name="Ma X."/>
            <person name="Naidoo K."/>
            <person name="Pethybridge S.J."/>
            <person name="Sun J."/>
            <person name="Steenkamp E.T."/>
            <person name="van der Nest M.A."/>
            <person name="van Wyk S."/>
            <person name="Wingfield M.J."/>
            <person name="Xiong C."/>
            <person name="Yue Q."/>
            <person name="Zhang X."/>
        </authorList>
    </citation>
    <scope>NUCLEOTIDE SEQUENCE [LARGE SCALE GENOMIC DNA]</scope>
    <source>
        <strain evidence="4 5">BP5796</strain>
    </source>
</reference>
<keyword evidence="2" id="KW-1133">Transmembrane helix</keyword>
<proteinExistence type="predicted"/>
<feature type="region of interest" description="Disordered" evidence="1">
    <location>
        <begin position="188"/>
        <end position="236"/>
    </location>
</feature>
<sequence length="694" mass="69565">MFFNSTLKLWLSCLVMITSGFELNGRGRPDVARRHATLNTSTTNTKTSRHAATKVSTSMKITAPASLASSTCTPHSTVTYESSWNQIIPQNNCTTVKGNCVVHWTACHVYFGSVDMTYWPTSSANGTKYPSTIVRPDLQLTMTSPSVYIVVKTVGYWGGDCARTGPAGHGLFDPPSAVQPCSNDDCLLGDGSGTTGETATPTSVDTGSTTSSPLGVDPSSADAPIINSPNSNRPEPVTTTANIAATITAASDSAPAVDPTTLIPASPTALIPSYPAASSDPIAGAGSAPALDPTPATRTDATDSNYPSTVPIVVAPTSTIPAVTDGSTGATDAILPSDVQGPSSVIDPSFAPGGVKSVSVTQVAVITGGGQTYTRNSASAYVIGSSTLTPGGTVVVSGSSQTMTYLLPTSATAVVVNDVTHAISTATYAVTDGSTGAKSVSDTQVAVITGGGQTYTRNSASAYVIGSSTLTPGGTVVVSGASQTMTYVLPSSATAVVINDVTQAISTANHAITSPAAQVVIGSTTYTANAASEYIVGGMTISPGSTITVSGTNGPTTLGVESTGGAVVINSITYTASTKSVVDTAMTTTGSSTAPTSAGSLKGDITTTIATSLSRAQTVVKDGSSAISFTAGLDLLASSTGTFTTPGNSQASVISTKATAVATNVSAKSASVNFGGIWVVTSLWICGLVVFFVL</sequence>
<keyword evidence="3" id="KW-0732">Signal</keyword>
<evidence type="ECO:0000256" key="2">
    <source>
        <dbReference type="SAM" id="Phobius"/>
    </source>
</evidence>
<feature type="signal peptide" evidence="3">
    <location>
        <begin position="1"/>
        <end position="20"/>
    </location>
</feature>
<dbReference type="OrthoDB" id="3944128at2759"/>
<dbReference type="AlphaFoldDB" id="A0A3D8Q7G0"/>
<feature type="compositionally biased region" description="Polar residues" evidence="1">
    <location>
        <begin position="195"/>
        <end position="213"/>
    </location>
</feature>
<feature type="region of interest" description="Disordered" evidence="1">
    <location>
        <begin position="284"/>
        <end position="308"/>
    </location>
</feature>
<keyword evidence="2" id="KW-0472">Membrane</keyword>
<feature type="transmembrane region" description="Helical" evidence="2">
    <location>
        <begin position="674"/>
        <end position="693"/>
    </location>
</feature>
<evidence type="ECO:0000256" key="1">
    <source>
        <dbReference type="SAM" id="MobiDB-lite"/>
    </source>
</evidence>
<name>A0A3D8Q7G0_9HELO</name>
<protein>
    <submittedName>
        <fullName evidence="4">Uncharacterized protein</fullName>
    </submittedName>
</protein>
<keyword evidence="5" id="KW-1185">Reference proteome</keyword>
<comment type="caution">
    <text evidence="4">The sequence shown here is derived from an EMBL/GenBank/DDBJ whole genome shotgun (WGS) entry which is preliminary data.</text>
</comment>
<dbReference type="Proteomes" id="UP000256328">
    <property type="component" value="Unassembled WGS sequence"/>
</dbReference>
<feature type="compositionally biased region" description="Low complexity" evidence="1">
    <location>
        <begin position="288"/>
        <end position="303"/>
    </location>
</feature>